<feature type="domain" description="Lumazine-binding" evidence="11">
    <location>
        <begin position="98"/>
        <end position="194"/>
    </location>
</feature>
<evidence type="ECO:0000313" key="13">
    <source>
        <dbReference type="Proteomes" id="UP001519271"/>
    </source>
</evidence>
<dbReference type="Gene3D" id="2.40.30.20">
    <property type="match status" value="2"/>
</dbReference>
<evidence type="ECO:0000256" key="4">
    <source>
        <dbReference type="ARBA" id="ARBA00012827"/>
    </source>
</evidence>
<evidence type="ECO:0000313" key="12">
    <source>
        <dbReference type="EMBL" id="MBP1919594.1"/>
    </source>
</evidence>
<sequence length="215" mass="23448">MMFTGLVEEIGYMESVVHSGNSMKIKIKASRVLENVKNGDSISTNGVCLTVTSFDASSYTADVMPETLRLTNLGSLVKGSPVNLERAMMAGDRFGGHIVSGHIDGIGHVRNFREEDNATWISVECPDELLKYIVAKGSIAMDGTSLTVVDTDSSGFRVSIIPTTKDETALLKKKTGDPINLECDILGKYVERLLSFRDNGKKDISMDFLKDNGFL</sequence>
<dbReference type="InterPro" id="IPR026017">
    <property type="entry name" value="Lumazine-bd_dom"/>
</dbReference>
<comment type="caution">
    <text evidence="12">The sequence shown here is derived from an EMBL/GenBank/DDBJ whole genome shotgun (WGS) entry which is preliminary data.</text>
</comment>
<dbReference type="EMBL" id="JAGGKC010000017">
    <property type="protein sequence ID" value="MBP1919594.1"/>
    <property type="molecule type" value="Genomic_DNA"/>
</dbReference>
<evidence type="ECO:0000259" key="11">
    <source>
        <dbReference type="PROSITE" id="PS51177"/>
    </source>
</evidence>
<comment type="pathway">
    <text evidence="3">Cofactor biosynthesis; riboflavin biosynthesis; riboflavin from 2-hydroxy-3-oxobutyl phosphate and 5-amino-6-(D-ribitylamino)uracil: step 2/2.</text>
</comment>
<dbReference type="Proteomes" id="UP001519271">
    <property type="component" value="Unassembled WGS sequence"/>
</dbReference>
<evidence type="ECO:0000256" key="6">
    <source>
        <dbReference type="ARBA" id="ARBA00022619"/>
    </source>
</evidence>
<dbReference type="CDD" id="cd00402">
    <property type="entry name" value="Riboflavin_synthase_like"/>
    <property type="match status" value="1"/>
</dbReference>
<feature type="repeat" description="Lumazine-binding" evidence="10">
    <location>
        <begin position="98"/>
        <end position="194"/>
    </location>
</feature>
<keyword evidence="8" id="KW-0677">Repeat</keyword>
<evidence type="ECO:0000256" key="1">
    <source>
        <dbReference type="ARBA" id="ARBA00000968"/>
    </source>
</evidence>
<evidence type="ECO:0000256" key="3">
    <source>
        <dbReference type="ARBA" id="ARBA00004887"/>
    </source>
</evidence>
<comment type="function">
    <text evidence="2">Catalyzes the dismutation of two molecules of 6,7-dimethyl-8-ribityllumazine, resulting in the formation of riboflavin and 5-amino-6-(D-ribitylamino)uracil.</text>
</comment>
<dbReference type="NCBIfam" id="TIGR00187">
    <property type="entry name" value="ribE"/>
    <property type="match status" value="1"/>
</dbReference>
<keyword evidence="7 12" id="KW-0808">Transferase</keyword>
<feature type="repeat" description="Lumazine-binding" evidence="10">
    <location>
        <begin position="2"/>
        <end position="97"/>
    </location>
</feature>
<protein>
    <recommendedName>
        <fullName evidence="5 9">Riboflavin synthase</fullName>
        <ecNumber evidence="4 9">2.5.1.9</ecNumber>
    </recommendedName>
</protein>
<dbReference type="SUPFAM" id="SSF63380">
    <property type="entry name" value="Riboflavin synthase domain-like"/>
    <property type="match status" value="2"/>
</dbReference>
<proteinExistence type="predicted"/>
<dbReference type="EC" id="2.5.1.9" evidence="4 9"/>
<dbReference type="PANTHER" id="PTHR21098">
    <property type="entry name" value="RIBOFLAVIN SYNTHASE ALPHA CHAIN"/>
    <property type="match status" value="1"/>
</dbReference>
<evidence type="ECO:0000256" key="8">
    <source>
        <dbReference type="ARBA" id="ARBA00022737"/>
    </source>
</evidence>
<dbReference type="PIRSF" id="PIRSF000498">
    <property type="entry name" value="Riboflavin_syn_A"/>
    <property type="match status" value="1"/>
</dbReference>
<dbReference type="PANTHER" id="PTHR21098:SF12">
    <property type="entry name" value="RIBOFLAVIN SYNTHASE"/>
    <property type="match status" value="1"/>
</dbReference>
<keyword evidence="6" id="KW-0686">Riboflavin biosynthesis</keyword>
<gene>
    <name evidence="12" type="ORF">J2Z34_002084</name>
</gene>
<evidence type="ECO:0000256" key="10">
    <source>
        <dbReference type="PROSITE-ProRule" id="PRU00524"/>
    </source>
</evidence>
<evidence type="ECO:0000256" key="7">
    <source>
        <dbReference type="ARBA" id="ARBA00022679"/>
    </source>
</evidence>
<evidence type="ECO:0000256" key="9">
    <source>
        <dbReference type="NCBIfam" id="TIGR00187"/>
    </source>
</evidence>
<reference evidence="12 13" key="1">
    <citation type="submission" date="2021-03" db="EMBL/GenBank/DDBJ databases">
        <title>Genomic Encyclopedia of Type Strains, Phase IV (KMG-IV): sequencing the most valuable type-strain genomes for metagenomic binning, comparative biology and taxonomic classification.</title>
        <authorList>
            <person name="Goeker M."/>
        </authorList>
    </citation>
    <scope>NUCLEOTIDE SEQUENCE [LARGE SCALE GENOMIC DNA]</scope>
    <source>
        <strain evidence="12 13">DSM 6139</strain>
    </source>
</reference>
<comment type="catalytic activity">
    <reaction evidence="1">
        <text>2 6,7-dimethyl-8-(1-D-ribityl)lumazine + H(+) = 5-amino-6-(D-ribitylamino)uracil + riboflavin</text>
        <dbReference type="Rhea" id="RHEA:20772"/>
        <dbReference type="ChEBI" id="CHEBI:15378"/>
        <dbReference type="ChEBI" id="CHEBI:15934"/>
        <dbReference type="ChEBI" id="CHEBI:57986"/>
        <dbReference type="ChEBI" id="CHEBI:58201"/>
        <dbReference type="EC" id="2.5.1.9"/>
    </reaction>
</comment>
<dbReference type="NCBIfam" id="NF009566">
    <property type="entry name" value="PRK13020.1"/>
    <property type="match status" value="1"/>
</dbReference>
<dbReference type="NCBIfam" id="NF006767">
    <property type="entry name" value="PRK09289.1"/>
    <property type="match status" value="1"/>
</dbReference>
<feature type="domain" description="Lumazine-binding" evidence="11">
    <location>
        <begin position="2"/>
        <end position="97"/>
    </location>
</feature>
<dbReference type="InterPro" id="IPR023366">
    <property type="entry name" value="ATP_synth_asu-like_sf"/>
</dbReference>
<keyword evidence="13" id="KW-1185">Reference proteome</keyword>
<evidence type="ECO:0000256" key="5">
    <source>
        <dbReference type="ARBA" id="ARBA00013950"/>
    </source>
</evidence>
<dbReference type="PROSITE" id="PS51177">
    <property type="entry name" value="LUMAZINE_BIND"/>
    <property type="match status" value="2"/>
</dbReference>
<dbReference type="Pfam" id="PF00677">
    <property type="entry name" value="Lum_binding"/>
    <property type="match status" value="2"/>
</dbReference>
<organism evidence="12 13">
    <name type="scientific">Youngiibacter multivorans</name>
    <dbReference type="NCBI Taxonomy" id="937251"/>
    <lineage>
        <taxon>Bacteria</taxon>
        <taxon>Bacillati</taxon>
        <taxon>Bacillota</taxon>
        <taxon>Clostridia</taxon>
        <taxon>Eubacteriales</taxon>
        <taxon>Clostridiaceae</taxon>
        <taxon>Youngiibacter</taxon>
    </lineage>
</organism>
<name>A0ABS4G4X6_9CLOT</name>
<evidence type="ECO:0000256" key="2">
    <source>
        <dbReference type="ARBA" id="ARBA00002803"/>
    </source>
</evidence>
<accession>A0ABS4G4X6</accession>
<dbReference type="GO" id="GO:0004746">
    <property type="term" value="F:riboflavin synthase activity"/>
    <property type="evidence" value="ECO:0007669"/>
    <property type="project" value="UniProtKB-EC"/>
</dbReference>
<dbReference type="InterPro" id="IPR017938">
    <property type="entry name" value="Riboflavin_synthase-like_b-brl"/>
</dbReference>
<dbReference type="InterPro" id="IPR001783">
    <property type="entry name" value="Lumazine-bd"/>
</dbReference>